<keyword evidence="7 12" id="KW-0809">Transit peptide</keyword>
<reference evidence="16" key="1">
    <citation type="submission" date="2011-02" db="EMBL/GenBank/DDBJ databases">
        <title>The Genome Sequence of Capsaspora owczarzaki ATCC 30864.</title>
        <authorList>
            <person name="Russ C."/>
            <person name="Cuomo C."/>
            <person name="Burger G."/>
            <person name="Gray M.W."/>
            <person name="Holland P.W.H."/>
            <person name="King N."/>
            <person name="Lang F.B.F."/>
            <person name="Roger A.J."/>
            <person name="Ruiz-Trillo I."/>
            <person name="Young S.K."/>
            <person name="Zeng Q."/>
            <person name="Gargeya S."/>
            <person name="Alvarado L."/>
            <person name="Berlin A."/>
            <person name="Chapman S.B."/>
            <person name="Chen Z."/>
            <person name="Freedman E."/>
            <person name="Gellesch M."/>
            <person name="Goldberg J."/>
            <person name="Griggs A."/>
            <person name="Gujja S."/>
            <person name="Heilman E."/>
            <person name="Heiman D."/>
            <person name="Howarth C."/>
            <person name="Mehta T."/>
            <person name="Neiman D."/>
            <person name="Pearson M."/>
            <person name="Roberts A."/>
            <person name="Saif S."/>
            <person name="Shea T."/>
            <person name="Shenoy N."/>
            <person name="Sisk P."/>
            <person name="Stolte C."/>
            <person name="Sykes S."/>
            <person name="White J."/>
            <person name="Yandava C."/>
            <person name="Haas B."/>
            <person name="Nusbaum C."/>
            <person name="Birren B."/>
        </authorList>
    </citation>
    <scope>NUCLEOTIDE SEQUENCE</scope>
    <source>
        <strain evidence="16">ATCC 30864</strain>
    </source>
</reference>
<keyword evidence="3 12" id="KW-0813">Transport</keyword>
<evidence type="ECO:0000259" key="14">
    <source>
        <dbReference type="PROSITE" id="PS50969"/>
    </source>
</evidence>
<dbReference type="InterPro" id="IPR036412">
    <property type="entry name" value="HAD-like_sf"/>
</dbReference>
<name>A0A0D2WW67_CAPO3</name>
<dbReference type="GO" id="GO:0015031">
    <property type="term" value="P:protein transport"/>
    <property type="evidence" value="ECO:0007669"/>
    <property type="project" value="UniProtKB-KW"/>
</dbReference>
<evidence type="ECO:0000256" key="4">
    <source>
        <dbReference type="ARBA" id="ARBA00022692"/>
    </source>
</evidence>
<protein>
    <recommendedName>
        <fullName evidence="12">Mitochondrial import inner membrane translocase subunit TIM50</fullName>
    </recommendedName>
</protein>
<evidence type="ECO:0000256" key="2">
    <source>
        <dbReference type="ARBA" id="ARBA00006344"/>
    </source>
</evidence>
<feature type="region of interest" description="Disordered" evidence="13">
    <location>
        <begin position="306"/>
        <end position="337"/>
    </location>
</feature>
<dbReference type="Proteomes" id="UP000008743">
    <property type="component" value="Unassembled WGS sequence"/>
</dbReference>
<evidence type="ECO:0000313" key="15">
    <source>
        <dbReference type="EMBL" id="KJE97180.1"/>
    </source>
</evidence>
<dbReference type="SUPFAM" id="SSF56784">
    <property type="entry name" value="HAD-like"/>
    <property type="match status" value="1"/>
</dbReference>
<feature type="region of interest" description="Disordered" evidence="13">
    <location>
        <begin position="282"/>
        <end position="301"/>
    </location>
</feature>
<keyword evidence="9 12" id="KW-0811">Translocation</keyword>
<dbReference type="FunFam" id="3.40.50.1000:FF:000019">
    <property type="entry name" value="Mitochondrial import inner membrane translocase subunit TIM50"/>
    <property type="match status" value="1"/>
</dbReference>
<dbReference type="Pfam" id="PF03031">
    <property type="entry name" value="NIF"/>
    <property type="match status" value="1"/>
</dbReference>
<organism evidence="15 16">
    <name type="scientific">Capsaspora owczarzaki (strain ATCC 30864)</name>
    <dbReference type="NCBI Taxonomy" id="595528"/>
    <lineage>
        <taxon>Eukaryota</taxon>
        <taxon>Filasterea</taxon>
        <taxon>Capsaspora</taxon>
    </lineage>
</organism>
<evidence type="ECO:0000256" key="1">
    <source>
        <dbReference type="ARBA" id="ARBA00004434"/>
    </source>
</evidence>
<proteinExistence type="inferred from homology"/>
<dbReference type="eggNOG" id="KOG2832">
    <property type="taxonomic scope" value="Eukaryota"/>
</dbReference>
<accession>A0A0D2WW67</accession>
<dbReference type="InterPro" id="IPR023214">
    <property type="entry name" value="HAD_sf"/>
</dbReference>
<comment type="similarity">
    <text evidence="2 12">Belongs to the TIM50 family.</text>
</comment>
<feature type="domain" description="FCP1 homology" evidence="14">
    <location>
        <begin position="104"/>
        <end position="247"/>
    </location>
</feature>
<evidence type="ECO:0000256" key="12">
    <source>
        <dbReference type="RuleBase" id="RU365079"/>
    </source>
</evidence>
<comment type="function">
    <text evidence="12">Essential component of the TIM23 complex, a complex that mediates the translocation of transit peptide-containing proteins across the mitochondrial inner membrane.</text>
</comment>
<evidence type="ECO:0000256" key="7">
    <source>
        <dbReference type="ARBA" id="ARBA00022946"/>
    </source>
</evidence>
<evidence type="ECO:0000256" key="10">
    <source>
        <dbReference type="ARBA" id="ARBA00023128"/>
    </source>
</evidence>
<dbReference type="AlphaFoldDB" id="A0A0D2WW67"/>
<dbReference type="OrthoDB" id="287041at2759"/>
<evidence type="ECO:0000256" key="9">
    <source>
        <dbReference type="ARBA" id="ARBA00023010"/>
    </source>
</evidence>
<dbReference type="PhylomeDB" id="A0A0D2WW67"/>
<dbReference type="SMART" id="SM00577">
    <property type="entry name" value="CPDc"/>
    <property type="match status" value="1"/>
</dbReference>
<dbReference type="CDD" id="cd07521">
    <property type="entry name" value="HAD_FCP1-like"/>
    <property type="match status" value="1"/>
</dbReference>
<keyword evidence="4" id="KW-0812">Transmembrane</keyword>
<evidence type="ECO:0000256" key="5">
    <source>
        <dbReference type="ARBA" id="ARBA00022792"/>
    </source>
</evidence>
<dbReference type="EMBL" id="KE346373">
    <property type="protein sequence ID" value="KJE97180.1"/>
    <property type="molecule type" value="Genomic_DNA"/>
</dbReference>
<sequence length="349" mass="39122">MSTAAFGSGRVLTGARVVALAGGTLLTALGSWMMGGVEGHHDLFQALYPEDARLRQAEITKNVYADDWVPIAYLKRSADRFRAFFETFNESQEEKLLPDPLPVPYNRPYTLVLDLDDTLVHSSWNRVSGWKTVKRPGIDLLFAHLAPWYEIIVFSSAYPPYANPILDKLDPQGYILYRLYKDSTRYSGGKHIKDLSKLNRDLARVILIDDEAEAFSMQPHNGIKIKPFQGEANDRALFELLPFLELIATNNVADVRTVIKAYEGKDLIATFRENQKRIIDENRRRQQAAQERAGRLPGLGYLGRSAESAKPAAEAPQQSTTAPAVEPASEAAPQPWFWQRWFGSAPSSA</sequence>
<keyword evidence="5" id="KW-0999">Mitochondrion inner membrane</keyword>
<keyword evidence="16" id="KW-1185">Reference proteome</keyword>
<dbReference type="Gene3D" id="3.40.50.1000">
    <property type="entry name" value="HAD superfamily/HAD-like"/>
    <property type="match status" value="1"/>
</dbReference>
<comment type="subunit">
    <text evidence="12">Component of the TIM23 complex.</text>
</comment>
<keyword evidence="6 12" id="KW-0653">Protein transport</keyword>
<keyword evidence="10 12" id="KW-0496">Mitochondrion</keyword>
<dbReference type="InParanoid" id="A0A0D2WW67"/>
<gene>
    <name evidence="15" type="ORF">CAOG_007628</name>
</gene>
<evidence type="ECO:0000256" key="6">
    <source>
        <dbReference type="ARBA" id="ARBA00022927"/>
    </source>
</evidence>
<dbReference type="GO" id="GO:0005744">
    <property type="term" value="C:TIM23 mitochondrial import inner membrane translocase complex"/>
    <property type="evidence" value="ECO:0007669"/>
    <property type="project" value="UniProtKB-UniRule"/>
</dbReference>
<dbReference type="STRING" id="595528.A0A0D2WW67"/>
<keyword evidence="11" id="KW-0472">Membrane</keyword>
<dbReference type="RefSeq" id="XP_004343502.2">
    <property type="nucleotide sequence ID" value="XM_004343452.2"/>
</dbReference>
<keyword evidence="8" id="KW-1133">Transmembrane helix</keyword>
<evidence type="ECO:0000256" key="3">
    <source>
        <dbReference type="ARBA" id="ARBA00022448"/>
    </source>
</evidence>
<evidence type="ECO:0000256" key="11">
    <source>
        <dbReference type="ARBA" id="ARBA00023136"/>
    </source>
</evidence>
<evidence type="ECO:0000256" key="13">
    <source>
        <dbReference type="SAM" id="MobiDB-lite"/>
    </source>
</evidence>
<evidence type="ECO:0000256" key="8">
    <source>
        <dbReference type="ARBA" id="ARBA00022989"/>
    </source>
</evidence>
<dbReference type="InterPro" id="IPR004274">
    <property type="entry name" value="FCP1_dom"/>
</dbReference>
<dbReference type="PANTHER" id="PTHR12210">
    <property type="entry name" value="DULLARD PROTEIN PHOSPHATASE"/>
    <property type="match status" value="1"/>
</dbReference>
<comment type="subcellular location">
    <subcellularLocation>
        <location evidence="1 12">Mitochondrion inner membrane</location>
        <topology evidence="1 12">Single-pass membrane protein</topology>
    </subcellularLocation>
</comment>
<evidence type="ECO:0000313" key="16">
    <source>
        <dbReference type="Proteomes" id="UP000008743"/>
    </source>
</evidence>
<dbReference type="InterPro" id="IPR050365">
    <property type="entry name" value="TIM50"/>
</dbReference>
<dbReference type="PROSITE" id="PS50969">
    <property type="entry name" value="FCP1"/>
    <property type="match status" value="1"/>
</dbReference>
<feature type="compositionally biased region" description="Low complexity" evidence="13">
    <location>
        <begin position="306"/>
        <end position="335"/>
    </location>
</feature>